<dbReference type="InterPro" id="IPR024855">
    <property type="entry name" value="UNC79"/>
</dbReference>
<evidence type="ECO:0000313" key="1">
    <source>
        <dbReference type="EMBL" id="CAI9594750.1"/>
    </source>
</evidence>
<comment type="caution">
    <text evidence="1">The sequence shown here is derived from an EMBL/GenBank/DDBJ whole genome shotgun (WGS) entry which is preliminary data.</text>
</comment>
<protein>
    <recommendedName>
        <fullName evidence="3">Unc-79 homolog, NALCN channel complex subunit</fullName>
    </recommendedName>
</protein>
<evidence type="ECO:0008006" key="3">
    <source>
        <dbReference type="Google" id="ProtNLM"/>
    </source>
</evidence>
<gene>
    <name evidence="1" type="ORF">SPARVUS_LOCUS11787237</name>
</gene>
<feature type="non-terminal residue" evidence="1">
    <location>
        <position position="1"/>
    </location>
</feature>
<evidence type="ECO:0000313" key="2">
    <source>
        <dbReference type="Proteomes" id="UP001162483"/>
    </source>
</evidence>
<dbReference type="PANTHER" id="PTHR21696">
    <property type="entry name" value="PROTEIN UNC-79 HOMOLOG"/>
    <property type="match status" value="1"/>
</dbReference>
<organism evidence="1 2">
    <name type="scientific">Staurois parvus</name>
    <dbReference type="NCBI Taxonomy" id="386267"/>
    <lineage>
        <taxon>Eukaryota</taxon>
        <taxon>Metazoa</taxon>
        <taxon>Chordata</taxon>
        <taxon>Craniata</taxon>
        <taxon>Vertebrata</taxon>
        <taxon>Euteleostomi</taxon>
        <taxon>Amphibia</taxon>
        <taxon>Batrachia</taxon>
        <taxon>Anura</taxon>
        <taxon>Neobatrachia</taxon>
        <taxon>Ranoidea</taxon>
        <taxon>Ranidae</taxon>
        <taxon>Staurois</taxon>
    </lineage>
</organism>
<accession>A0ABN9FF72</accession>
<keyword evidence="2" id="KW-1185">Reference proteome</keyword>
<proteinExistence type="predicted"/>
<reference evidence="1" key="1">
    <citation type="submission" date="2023-05" db="EMBL/GenBank/DDBJ databases">
        <authorList>
            <person name="Stuckert A."/>
        </authorList>
    </citation>
    <scope>NUCLEOTIDE SEQUENCE</scope>
</reference>
<dbReference type="Proteomes" id="UP001162483">
    <property type="component" value="Unassembled WGS sequence"/>
</dbReference>
<feature type="non-terminal residue" evidence="1">
    <location>
        <position position="291"/>
    </location>
</feature>
<dbReference type="PANTHER" id="PTHR21696:SF2">
    <property type="entry name" value="PROTEIN UNC-79 HOMOLOG"/>
    <property type="match status" value="1"/>
</dbReference>
<dbReference type="Pfam" id="PF14776">
    <property type="entry name" value="UNC-79"/>
    <property type="match status" value="1"/>
</dbReference>
<dbReference type="EMBL" id="CATNWA010016702">
    <property type="protein sequence ID" value="CAI9594750.1"/>
    <property type="molecule type" value="Genomic_DNA"/>
</dbReference>
<name>A0ABN9FF72_9NEOB</name>
<sequence length="291" mass="32906">VASKIRYLHEYHHRVIHNTYPVPTGTDIANTLKYFSQTLLSVLRDSPSERGQQSRDAQLSEYPSLDYQGLYVTLVTLLDLVPLLQHGQHDLGQSIFYTTACLLPFLSDDILSTLPYTMISTLATFPPFLHKDITEYLSTSFLPMAICSRGREGNVPQHVNLSASSMLMIAMQYTSNPVYHCQLLECLMKYKQEVWKDLLYVIAYGPSQVKPPAVQMLFHYWPNLKPPGAISEYRGLQYTAWNPIHCQHIECHNAINKPAVKMCIDAALSVALGDKPPPLYLCEECSQRIAG</sequence>